<dbReference type="GO" id="GO:0061809">
    <property type="term" value="F:NAD+ nucleosidase activity, cyclic ADP-ribose generating"/>
    <property type="evidence" value="ECO:0007669"/>
    <property type="project" value="UniProtKB-EC"/>
</dbReference>
<evidence type="ECO:0000313" key="8">
    <source>
        <dbReference type="EMBL" id="SPD13844.1"/>
    </source>
</evidence>
<dbReference type="InterPro" id="IPR058546">
    <property type="entry name" value="RPS4B/Roq1-like_LRR"/>
</dbReference>
<sequence length="1848" mass="212446">MPVGVGCWTGSVAVGRRLLAEVGGFGLLGLAKVGRWLLAKVRTQEELAERERQGIKTEEREKNIQRLVNFVLSYESEVVQEITERILIELFRELPMAPEHLVGIDSRVEEIMKLLFGELDDVRSIGIWGMAGIGSRIIITSRDKQLLAKHCLILYPAMGLDNDEALELFSWKAFEKPYPEEDYLELSKAFVEYAKGLPLALAVLGSSLFGEDKDRLADILEVDYDYKNGIDTLQKKSLIIILGRKVLMHDLLQEMGWEIVRCEPQLGRRSRLLQEMGWEIVREPQLGRRKLLICDDVLHVLKTETGTESIEGIKLSLPPHVKEELKPKTFSMMTRLRLLIIHNVHLPGGLSYLSNELRLLQWNEYPLKSMPESFQPKKLVELIMHHSHIEQLPKGFSNLQELKLIDLSYSQYLKETPNFIGFSKLERLIFQGCISLCELHPSVGALKRLTLLNLKECKRLNCLPPEINLESLEIFILSGCSKLKKFSEIGTNMTRLSELYLDGTAVEEMPLSIKHLTSLTLLSLQDCKNLSSFPGVNLPSLKILNLSGCKVQTPKSWLLQGLSLIRAPYDFLKDYFFPIQEAVNLLLPRFRFIVSLNLTDHNLWDGALPDDLSCLSSLQDLDLSRNNFTHLPDSISQLSKLKRLTLNDCSRLQSLPVLPLRFTIVDSDCSDDAHCLLPISPYEHFEPFFERFMESPGSSVTIPLPSDLRDNSSWEGIALFVVVVIHKNLNNISSGQDYEVLIDFICRSGMVEAGKLRDHLEECGCIGASIMSNHPYLGIKMCAARILYRQNLLEFFQVGEIDKRSQCQGDLARNHKYDYVFPHITVPNWFSYRSFCPYIRVKRPADLQSDVRWMGIAFIECGIRLVYEEDVEEFVQTLVQCMLRSSVAYHEFFYQNLSHQVEEMVAGFDNRKDVGCSSSLQRIPQPMPKLLPSIENIAKGCTYPGTFSNMAGTSRNFSPSFTGLLIPAGKGQHASIMSSESLIKAYLQKNFEEGEIFNCCFAEREIPRWFGSQSNMDSLIAHLSADNCTNDPDWIGCALCGLFVFHRHPTVVRMNLGSRVKFFQFRCLLRTNSCHELCYGILTEENELVTLNQRAFIWVLFIPRMKLAHLWSQSTRDVAFWFESYTPDLSVEKIVIKLVNRKNMEEFTRMMVQCSAPFDSFLDSCDQELFYQIWDDFFLRYSMELRALMRTYTLKGYSFLRRRLVELVTILMKRTHSLTIISGTFIRLLRIIQVFQQEELHCGSIIIVVWHSVTIDIPPNLYDDSPLMKKMNGYLVRDGLIWISYIPGEAFKDMLHQGGCIEASFVSNWPGVTVLKCGLRLLYQHDQDFDGCSKYSSCSPPVEILHWFKHNSNEPSVTIDISTNLYNDGEWKGLALCAYFSIDDHQPFENPSSAISHHLVCLLETNVVGQKLVLHVHRTAKEEFTWLDTDGGFLWLSYIPRQSFPDQFSQYSYIEASIISDWPGVIVQKCGFSFYNVLDNWFWQARDRCDRQYVNRNFKDRLTTKYIEETYRAKNHLYEDDPHSNDQCCQSDPQSFNRGFVYNSCFPPIEIPHWFKVRSDKPKVRFRLWYNGNTWMGLALCALFEVDKDVTDVDYIVNSKNSYSLICHLENKIGSVKPRHIYWPTQQHLMLSHLGGILEWCSHRSDVPRVTIPLPPNLYNDSTWMGLVLCTSFAVDVNKITYILNLEFPFVLRCDLKTHVGSVETFRAYRLTKENIRKLQPGGFIWLFYIGRGSFQTSLDQCSCIKASFSTNYTGLKVQKCGLRLLYRNDVEEFKQTIGNWMKQMHDDEETSSRTSSSSEDSHLEILRGPIDSMLKDKGKRVLRIISFLIGLLPSLLWGLFAPSSTNW</sequence>
<evidence type="ECO:0000259" key="6">
    <source>
        <dbReference type="Pfam" id="PF23282"/>
    </source>
</evidence>
<gene>
    <name evidence="8" type="ORF">FSB_LOCUS41726</name>
</gene>
<feature type="domain" description="Disease resistance protein Roq1-like winged-helix" evidence="6">
    <location>
        <begin position="225"/>
        <end position="261"/>
    </location>
</feature>
<dbReference type="Pfam" id="PF23286">
    <property type="entry name" value="LRR_13"/>
    <property type="match status" value="1"/>
</dbReference>
<dbReference type="EMBL" id="OIVN01003831">
    <property type="protein sequence ID" value="SPD13844.1"/>
    <property type="molecule type" value="Genomic_DNA"/>
</dbReference>
<feature type="domain" description="C-JID" evidence="5">
    <location>
        <begin position="1639"/>
        <end position="1772"/>
    </location>
</feature>
<feature type="transmembrane region" description="Helical" evidence="4">
    <location>
        <begin position="1822"/>
        <end position="1841"/>
    </location>
</feature>
<dbReference type="InterPro" id="IPR032675">
    <property type="entry name" value="LRR_dom_sf"/>
</dbReference>
<dbReference type="PRINTS" id="PR00364">
    <property type="entry name" value="DISEASERSIST"/>
</dbReference>
<dbReference type="InterPro" id="IPR001611">
    <property type="entry name" value="Leu-rich_rpt"/>
</dbReference>
<keyword evidence="4" id="KW-1133">Transmembrane helix</keyword>
<dbReference type="Pfam" id="PF20160">
    <property type="entry name" value="C-JID"/>
    <property type="match status" value="1"/>
</dbReference>
<name>A0A2N9HQ95_FAGSY</name>
<organism evidence="8">
    <name type="scientific">Fagus sylvatica</name>
    <name type="common">Beechnut</name>
    <dbReference type="NCBI Taxonomy" id="28930"/>
    <lineage>
        <taxon>Eukaryota</taxon>
        <taxon>Viridiplantae</taxon>
        <taxon>Streptophyta</taxon>
        <taxon>Embryophyta</taxon>
        <taxon>Tracheophyta</taxon>
        <taxon>Spermatophyta</taxon>
        <taxon>Magnoliopsida</taxon>
        <taxon>eudicotyledons</taxon>
        <taxon>Gunneridae</taxon>
        <taxon>Pentapetalae</taxon>
        <taxon>rosids</taxon>
        <taxon>fabids</taxon>
        <taxon>Fagales</taxon>
        <taxon>Fagaceae</taxon>
        <taxon>Fagus</taxon>
    </lineage>
</organism>
<reference evidence="8" key="1">
    <citation type="submission" date="2018-02" db="EMBL/GenBank/DDBJ databases">
        <authorList>
            <person name="Cohen D.B."/>
            <person name="Kent A.D."/>
        </authorList>
    </citation>
    <scope>NUCLEOTIDE SEQUENCE</scope>
</reference>
<proteinExistence type="predicted"/>
<dbReference type="PANTHER" id="PTHR11017:SF559">
    <property type="entry name" value="DISEASE RESISTANCE PROTEIN CHL1"/>
    <property type="match status" value="1"/>
</dbReference>
<dbReference type="InterPro" id="IPR027417">
    <property type="entry name" value="P-loop_NTPase"/>
</dbReference>
<keyword evidence="4" id="KW-0472">Membrane</keyword>
<dbReference type="InterPro" id="IPR003591">
    <property type="entry name" value="Leu-rich_rpt_typical-subtyp"/>
</dbReference>
<dbReference type="Gene3D" id="3.80.10.10">
    <property type="entry name" value="Ribonuclease Inhibitor"/>
    <property type="match status" value="3"/>
</dbReference>
<feature type="domain" description="Disease resistance protein RPS4B/Roq1-like leucine-rich repeats" evidence="7">
    <location>
        <begin position="469"/>
        <end position="657"/>
    </location>
</feature>
<dbReference type="InterPro" id="IPR042197">
    <property type="entry name" value="Apaf_helical"/>
</dbReference>
<keyword evidence="2" id="KW-0677">Repeat</keyword>
<evidence type="ECO:0000259" key="5">
    <source>
        <dbReference type="Pfam" id="PF20160"/>
    </source>
</evidence>
<dbReference type="PANTHER" id="PTHR11017">
    <property type="entry name" value="LEUCINE-RICH REPEAT-CONTAINING PROTEIN"/>
    <property type="match status" value="1"/>
</dbReference>
<evidence type="ECO:0000256" key="1">
    <source>
        <dbReference type="ARBA" id="ARBA00022614"/>
    </source>
</evidence>
<dbReference type="Gene3D" id="1.10.8.430">
    <property type="entry name" value="Helical domain of apoptotic protease-activating factors"/>
    <property type="match status" value="1"/>
</dbReference>
<dbReference type="Gene3D" id="3.40.50.300">
    <property type="entry name" value="P-loop containing nucleotide triphosphate hydrolases"/>
    <property type="match status" value="1"/>
</dbReference>
<evidence type="ECO:0000256" key="3">
    <source>
        <dbReference type="ARBA" id="ARBA00022821"/>
    </source>
</evidence>
<dbReference type="InterPro" id="IPR044974">
    <property type="entry name" value="Disease_R_plants"/>
</dbReference>
<dbReference type="SUPFAM" id="SSF52540">
    <property type="entry name" value="P-loop containing nucleoside triphosphate hydrolases"/>
    <property type="match status" value="1"/>
</dbReference>
<dbReference type="SMART" id="SM00369">
    <property type="entry name" value="LRR_TYP"/>
    <property type="match status" value="2"/>
</dbReference>
<dbReference type="PROSITE" id="PS51450">
    <property type="entry name" value="LRR"/>
    <property type="match status" value="1"/>
</dbReference>
<dbReference type="InterPro" id="IPR045344">
    <property type="entry name" value="C-JID"/>
</dbReference>
<protein>
    <submittedName>
        <fullName evidence="8">Uncharacterized protein</fullName>
    </submittedName>
</protein>
<keyword evidence="1" id="KW-0433">Leucine-rich repeat</keyword>
<dbReference type="GO" id="GO:0043531">
    <property type="term" value="F:ADP binding"/>
    <property type="evidence" value="ECO:0007669"/>
    <property type="project" value="InterPro"/>
</dbReference>
<evidence type="ECO:0000256" key="2">
    <source>
        <dbReference type="ARBA" id="ARBA00022737"/>
    </source>
</evidence>
<dbReference type="GO" id="GO:0006952">
    <property type="term" value="P:defense response"/>
    <property type="evidence" value="ECO:0007669"/>
    <property type="project" value="InterPro"/>
</dbReference>
<evidence type="ECO:0000259" key="7">
    <source>
        <dbReference type="Pfam" id="PF23286"/>
    </source>
</evidence>
<keyword evidence="3" id="KW-0611">Plant defense</keyword>
<dbReference type="Pfam" id="PF23282">
    <property type="entry name" value="WHD_ROQ1"/>
    <property type="match status" value="1"/>
</dbReference>
<dbReference type="InterPro" id="IPR058192">
    <property type="entry name" value="WHD_ROQ1-like"/>
</dbReference>
<accession>A0A2N9HQ95</accession>
<dbReference type="SUPFAM" id="SSF52058">
    <property type="entry name" value="L domain-like"/>
    <property type="match status" value="1"/>
</dbReference>
<keyword evidence="4" id="KW-0812">Transmembrane</keyword>
<evidence type="ECO:0000256" key="4">
    <source>
        <dbReference type="SAM" id="Phobius"/>
    </source>
</evidence>